<organism evidence="1">
    <name type="scientific">marine metagenome</name>
    <dbReference type="NCBI Taxonomy" id="408172"/>
    <lineage>
        <taxon>unclassified sequences</taxon>
        <taxon>metagenomes</taxon>
        <taxon>ecological metagenomes</taxon>
    </lineage>
</organism>
<protein>
    <submittedName>
        <fullName evidence="1">Uncharacterized protein</fullName>
    </submittedName>
</protein>
<feature type="non-terminal residue" evidence="1">
    <location>
        <position position="57"/>
    </location>
</feature>
<accession>A0A381ZMB8</accession>
<name>A0A381ZMB8_9ZZZZ</name>
<gene>
    <name evidence="1" type="ORF">METZ01_LOCUS143280</name>
</gene>
<sequence length="57" mass="6660">MSDQEFDALAKKEGYERVGYNPDDRRPHLFPLYSLQKVFEGEDTPPVYKSKVIETPK</sequence>
<evidence type="ECO:0000313" key="1">
    <source>
        <dbReference type="EMBL" id="SVA90426.1"/>
    </source>
</evidence>
<proteinExistence type="predicted"/>
<dbReference type="AlphaFoldDB" id="A0A381ZMB8"/>
<reference evidence="1" key="1">
    <citation type="submission" date="2018-05" db="EMBL/GenBank/DDBJ databases">
        <authorList>
            <person name="Lanie J.A."/>
            <person name="Ng W.-L."/>
            <person name="Kazmierczak K.M."/>
            <person name="Andrzejewski T.M."/>
            <person name="Davidsen T.M."/>
            <person name="Wayne K.J."/>
            <person name="Tettelin H."/>
            <person name="Glass J.I."/>
            <person name="Rusch D."/>
            <person name="Podicherti R."/>
            <person name="Tsui H.-C.T."/>
            <person name="Winkler M.E."/>
        </authorList>
    </citation>
    <scope>NUCLEOTIDE SEQUENCE</scope>
</reference>
<dbReference type="EMBL" id="UINC01021898">
    <property type="protein sequence ID" value="SVA90426.1"/>
    <property type="molecule type" value="Genomic_DNA"/>
</dbReference>